<evidence type="ECO:0000313" key="2">
    <source>
        <dbReference type="Proteomes" id="UP000008909"/>
    </source>
</evidence>
<organism evidence="1 2">
    <name type="scientific">Clonorchis sinensis</name>
    <name type="common">Chinese liver fluke</name>
    <dbReference type="NCBI Taxonomy" id="79923"/>
    <lineage>
        <taxon>Eukaryota</taxon>
        <taxon>Metazoa</taxon>
        <taxon>Spiralia</taxon>
        <taxon>Lophotrochozoa</taxon>
        <taxon>Platyhelminthes</taxon>
        <taxon>Trematoda</taxon>
        <taxon>Digenea</taxon>
        <taxon>Opisthorchiida</taxon>
        <taxon>Opisthorchiata</taxon>
        <taxon>Opisthorchiidae</taxon>
        <taxon>Clonorchis</taxon>
    </lineage>
</organism>
<accession>G7YRF8</accession>
<reference key="2">
    <citation type="submission" date="2011-10" db="EMBL/GenBank/DDBJ databases">
        <title>The genome and transcriptome sequence of Clonorchis sinensis provide insights into the carcinogenic liver fluke.</title>
        <authorList>
            <person name="Wang X."/>
            <person name="Huang Y."/>
            <person name="Chen W."/>
            <person name="Liu H."/>
            <person name="Guo L."/>
            <person name="Chen Y."/>
            <person name="Luo F."/>
            <person name="Zhou W."/>
            <person name="Sun J."/>
            <person name="Mao Q."/>
            <person name="Liang P."/>
            <person name="Zhou C."/>
            <person name="Tian Y."/>
            <person name="Men J."/>
            <person name="Lv X."/>
            <person name="Huang L."/>
            <person name="Zhou J."/>
            <person name="Hu Y."/>
            <person name="Li R."/>
            <person name="Zhang F."/>
            <person name="Lei H."/>
            <person name="Li X."/>
            <person name="Hu X."/>
            <person name="Liang C."/>
            <person name="Xu J."/>
            <person name="Wu Z."/>
            <person name="Yu X."/>
        </authorList>
    </citation>
    <scope>NUCLEOTIDE SEQUENCE</scope>
    <source>
        <strain>Henan</strain>
    </source>
</reference>
<protein>
    <submittedName>
        <fullName evidence="1">Uncharacterized protein</fullName>
    </submittedName>
</protein>
<reference evidence="1" key="1">
    <citation type="journal article" date="2011" name="Genome Biol.">
        <title>The draft genome of the carcinogenic human liver fluke Clonorchis sinensis.</title>
        <authorList>
            <person name="Wang X."/>
            <person name="Chen W."/>
            <person name="Huang Y."/>
            <person name="Sun J."/>
            <person name="Men J."/>
            <person name="Liu H."/>
            <person name="Luo F."/>
            <person name="Guo L."/>
            <person name="Lv X."/>
            <person name="Deng C."/>
            <person name="Zhou C."/>
            <person name="Fan Y."/>
            <person name="Li X."/>
            <person name="Huang L."/>
            <person name="Hu Y."/>
            <person name="Liang C."/>
            <person name="Hu X."/>
            <person name="Xu J."/>
            <person name="Yu X."/>
        </authorList>
    </citation>
    <scope>NUCLEOTIDE SEQUENCE [LARGE SCALE GENOMIC DNA]</scope>
    <source>
        <strain evidence="1">Henan</strain>
    </source>
</reference>
<proteinExistence type="predicted"/>
<evidence type="ECO:0000313" key="1">
    <source>
        <dbReference type="EMBL" id="GAA55538.1"/>
    </source>
</evidence>
<name>G7YRF8_CLOSI</name>
<dbReference type="Proteomes" id="UP000008909">
    <property type="component" value="Unassembled WGS sequence"/>
</dbReference>
<sequence>MPLTERMYPYFLVADEIKIYPALQRLFRGQLKKKLNAFYDWVRMDHGEFTMLLRGKLCHCNLTILNFECFSQFAIGHGLFNCRFYRALTVIVVINTYDDIFVLSDYNVIGAAFSSDQERRHLFTSYHTANAYAHIGRKLCKTAKFRTGIKQNRSAVRPCAWLAAMPPNGSTTAENPPATVLGFELRTFDMRRERVITTPHNSPFDMASPGQLRGDRKTIVQTRVIYKTFFMKQRFRDTTQHKTHVLPFCGKVHFIHSSHTVAYGSKVTPIDVSVLIRQYAGNLHEVFSVQVKVRRSMKSTTIGLSVCAVEHSSLINNQVICYAIVLRSIKNHNFQLFTLCQLRKLSDPLPANAVVVKGTVSSFSQASNRIYGGTPPLINYQNSPASWMRTIKFRRDFPGFTCV</sequence>
<gene>
    <name evidence="1" type="ORF">CLF_108262</name>
</gene>
<keyword evidence="2" id="KW-1185">Reference proteome</keyword>
<dbReference type="EMBL" id="DF144033">
    <property type="protein sequence ID" value="GAA55538.1"/>
    <property type="molecule type" value="Genomic_DNA"/>
</dbReference>
<dbReference type="AlphaFoldDB" id="G7YRF8"/>